<dbReference type="PROSITE" id="PS51257">
    <property type="entry name" value="PROKAR_LIPOPROTEIN"/>
    <property type="match status" value="1"/>
</dbReference>
<keyword evidence="1" id="KW-0472">Membrane</keyword>
<feature type="transmembrane region" description="Helical" evidence="1">
    <location>
        <begin position="55"/>
        <end position="74"/>
    </location>
</feature>
<organism evidence="2 3">
    <name type="scientific">Chryseobacterium oranimense</name>
    <dbReference type="NCBI Taxonomy" id="421058"/>
    <lineage>
        <taxon>Bacteria</taxon>
        <taxon>Pseudomonadati</taxon>
        <taxon>Bacteroidota</taxon>
        <taxon>Flavobacteriia</taxon>
        <taxon>Flavobacteriales</taxon>
        <taxon>Weeksellaceae</taxon>
        <taxon>Chryseobacterium group</taxon>
        <taxon>Chryseobacterium</taxon>
    </lineage>
</organism>
<gene>
    <name evidence="2" type="ORF">SAMN05421866_4177</name>
</gene>
<accession>A0A1M5WQK2</accession>
<dbReference type="RefSeq" id="WP_073066490.1">
    <property type="nucleotide sequence ID" value="NZ_FQWT01000008.1"/>
</dbReference>
<feature type="transmembrane region" description="Helical" evidence="1">
    <location>
        <begin position="111"/>
        <end position="135"/>
    </location>
</feature>
<dbReference type="Proteomes" id="UP000184047">
    <property type="component" value="Unassembled WGS sequence"/>
</dbReference>
<keyword evidence="3" id="KW-1185">Reference proteome</keyword>
<dbReference type="EMBL" id="FQWT01000008">
    <property type="protein sequence ID" value="SHH89642.1"/>
    <property type="molecule type" value="Genomic_DNA"/>
</dbReference>
<keyword evidence="1" id="KW-1133">Transmembrane helix</keyword>
<sequence>MLNHLNRKKLRISSISALGSYLVLYSCLIPFSNNIIEAFYPSAKTYYIPAANNNLSAVIWSLGMCVQPVIFFLASRMKPFIWSYSLPLFTSIYGTSFYFLPLLGHKPKENIWFFAAIIVIVFMLIACMYITSFYFKVMKLREKVLIKTLEEVANQD</sequence>
<keyword evidence="1" id="KW-0812">Transmembrane</keyword>
<evidence type="ECO:0000313" key="3">
    <source>
        <dbReference type="Proteomes" id="UP000184047"/>
    </source>
</evidence>
<evidence type="ECO:0000256" key="1">
    <source>
        <dbReference type="SAM" id="Phobius"/>
    </source>
</evidence>
<protein>
    <submittedName>
        <fullName evidence="2">Uncharacterized protein</fullName>
    </submittedName>
</protein>
<proteinExistence type="predicted"/>
<dbReference type="STRING" id="421058.SAMN05421866_4177"/>
<feature type="transmembrane region" description="Helical" evidence="1">
    <location>
        <begin position="81"/>
        <end position="99"/>
    </location>
</feature>
<reference evidence="3" key="1">
    <citation type="submission" date="2016-11" db="EMBL/GenBank/DDBJ databases">
        <authorList>
            <person name="Varghese N."/>
            <person name="Submissions S."/>
        </authorList>
    </citation>
    <scope>NUCLEOTIDE SEQUENCE [LARGE SCALE GENOMIC DNA]</scope>
    <source>
        <strain evidence="3">DSM 19055</strain>
    </source>
</reference>
<dbReference type="OrthoDB" id="9989996at2"/>
<evidence type="ECO:0000313" key="2">
    <source>
        <dbReference type="EMBL" id="SHH89642.1"/>
    </source>
</evidence>
<feature type="transmembrane region" description="Helical" evidence="1">
    <location>
        <begin position="12"/>
        <end position="35"/>
    </location>
</feature>
<dbReference type="AlphaFoldDB" id="A0A1M5WQK2"/>
<name>A0A1M5WQK2_9FLAO</name>